<organism evidence="1">
    <name type="scientific">Brassica napus</name>
    <name type="common">Rape</name>
    <dbReference type="NCBI Taxonomy" id="3708"/>
    <lineage>
        <taxon>Eukaryota</taxon>
        <taxon>Viridiplantae</taxon>
        <taxon>Streptophyta</taxon>
        <taxon>Embryophyta</taxon>
        <taxon>Tracheophyta</taxon>
        <taxon>Spermatophyta</taxon>
        <taxon>Magnoliopsida</taxon>
        <taxon>eudicotyledons</taxon>
        <taxon>Gunneridae</taxon>
        <taxon>Pentapetalae</taxon>
        <taxon>rosids</taxon>
        <taxon>malvids</taxon>
        <taxon>Brassicales</taxon>
        <taxon>Brassicaceae</taxon>
        <taxon>Brassiceae</taxon>
        <taxon>Brassica</taxon>
    </lineage>
</organism>
<evidence type="ECO:0000313" key="1">
    <source>
        <dbReference type="EMBL" id="CAF2193138.1"/>
    </source>
</evidence>
<dbReference type="Proteomes" id="UP001295469">
    <property type="component" value="Chromosome A07"/>
</dbReference>
<gene>
    <name evidence="1" type="ORF">DARMORV10_A07P36220.1</name>
</gene>
<dbReference type="EMBL" id="HG994361">
    <property type="protein sequence ID" value="CAF2193138.1"/>
    <property type="molecule type" value="Genomic_DNA"/>
</dbReference>
<protein>
    <submittedName>
        <fullName evidence="1">(rape) hypothetical protein</fullName>
    </submittedName>
</protein>
<reference evidence="1" key="1">
    <citation type="submission" date="2021-01" db="EMBL/GenBank/DDBJ databases">
        <authorList>
            <consortium name="Genoscope - CEA"/>
            <person name="William W."/>
        </authorList>
    </citation>
    <scope>NUCLEOTIDE SEQUENCE</scope>
</reference>
<name>A0A816Z403_BRANA</name>
<proteinExistence type="predicted"/>
<dbReference type="AlphaFoldDB" id="A0A816Z403"/>
<sequence>MVILGAWASVGSLWEFVIDKKNMTRIVHVRSGMSLRELQNNVAKEFFTFTDPPPLAQLSYWSPNTKELATGLTTPPAILTTLSCTPQHVHPYIM</sequence>
<accession>A0A816Z403</accession>